<comment type="caution">
    <text evidence="2">The sequence shown here is derived from an EMBL/GenBank/DDBJ whole genome shotgun (WGS) entry which is preliminary data.</text>
</comment>
<sequence>MVFTPTEYGYAQNHYAGERTEVAAGRQPETGGGATATGTGVAKCLKLRKEYEEAVKERCKDGKEDIKAVLKSVKNSFDDDLLETLCEVNWCVPKDELLMSFCWSRFAPPLTATRTKCCRQSMSFPEGTAHGHEQQGHHGASDQLLHGVQHVDQEPTAASKDNKNKKDEGGPKGTSKAGCFNCGGPHYLSACPTATKEDRERLASSNNIKKGGEPPRGGTANLRRLADCLPTQTRSIVLGDAFKVAFCADSGADRSGMSVKVYEQFVEACPESEQAVELEEPRTCKGADGNTIEVKMTVKLHLKLTTAAGSVRIAKPVECLVIPGDSTEFLLGNDLLTTLGIDVLRQLDMLVANAMRGERDDEFDDVDEPQIGSSAAL</sequence>
<feature type="compositionally biased region" description="Basic and acidic residues" evidence="1">
    <location>
        <begin position="160"/>
        <end position="170"/>
    </location>
</feature>
<feature type="region of interest" description="Disordered" evidence="1">
    <location>
        <begin position="198"/>
        <end position="219"/>
    </location>
</feature>
<name>A0A9W6YN94_9STRA</name>
<feature type="region of interest" description="Disordered" evidence="1">
    <location>
        <begin position="154"/>
        <end position="174"/>
    </location>
</feature>
<evidence type="ECO:0000256" key="1">
    <source>
        <dbReference type="SAM" id="MobiDB-lite"/>
    </source>
</evidence>
<accession>A0A9W6YN94</accession>
<evidence type="ECO:0000313" key="2">
    <source>
        <dbReference type="EMBL" id="GMG15129.1"/>
    </source>
</evidence>
<dbReference type="OrthoDB" id="122630at2759"/>
<reference evidence="2" key="1">
    <citation type="submission" date="2023-04" db="EMBL/GenBank/DDBJ databases">
        <title>Phytophthora fragariaefolia NBRC 109709.</title>
        <authorList>
            <person name="Ichikawa N."/>
            <person name="Sato H."/>
            <person name="Tonouchi N."/>
        </authorList>
    </citation>
    <scope>NUCLEOTIDE SEQUENCE</scope>
    <source>
        <strain evidence="2">NBRC 109709</strain>
    </source>
</reference>
<organism evidence="2 3">
    <name type="scientific">Phytophthora fragariaefolia</name>
    <dbReference type="NCBI Taxonomy" id="1490495"/>
    <lineage>
        <taxon>Eukaryota</taxon>
        <taxon>Sar</taxon>
        <taxon>Stramenopiles</taxon>
        <taxon>Oomycota</taxon>
        <taxon>Peronosporomycetes</taxon>
        <taxon>Peronosporales</taxon>
        <taxon>Peronosporaceae</taxon>
        <taxon>Phytophthora</taxon>
    </lineage>
</organism>
<proteinExistence type="predicted"/>
<evidence type="ECO:0000313" key="3">
    <source>
        <dbReference type="Proteomes" id="UP001165121"/>
    </source>
</evidence>
<keyword evidence="3" id="KW-1185">Reference proteome</keyword>
<dbReference type="EMBL" id="BSXT01018866">
    <property type="protein sequence ID" value="GMG15129.1"/>
    <property type="molecule type" value="Genomic_DNA"/>
</dbReference>
<dbReference type="Proteomes" id="UP001165121">
    <property type="component" value="Unassembled WGS sequence"/>
</dbReference>
<dbReference type="AlphaFoldDB" id="A0A9W6YN94"/>
<gene>
    <name evidence="2" type="ORF">Pfra01_002935000</name>
</gene>
<protein>
    <submittedName>
        <fullName evidence="2">Unnamed protein product</fullName>
    </submittedName>
</protein>